<organism evidence="1 2">
    <name type="scientific">Anaeromicropila herbilytica</name>
    <dbReference type="NCBI Taxonomy" id="2785025"/>
    <lineage>
        <taxon>Bacteria</taxon>
        <taxon>Bacillati</taxon>
        <taxon>Bacillota</taxon>
        <taxon>Clostridia</taxon>
        <taxon>Lachnospirales</taxon>
        <taxon>Lachnospiraceae</taxon>
        <taxon>Anaeromicropila</taxon>
    </lineage>
</organism>
<evidence type="ECO:0008006" key="3">
    <source>
        <dbReference type="Google" id="ProtNLM"/>
    </source>
</evidence>
<sequence length="132" mass="15424">MSFPFETEEAVILEENNLSQYEYGINFKMGRLTGDKVEGIEALKIWIYLALHTARYRFVIYSWDYGNELDELIGKSYSKEYLEMECKDMVEQCLLVNEKIESIDNFNMALNEDKLTISFTANTIYGEVDINV</sequence>
<accession>A0A7R7IFE8</accession>
<proteinExistence type="predicted"/>
<dbReference type="AlphaFoldDB" id="A0A7R7IFE8"/>
<dbReference type="InterPro" id="IPR020288">
    <property type="entry name" value="Sheath_initiator"/>
</dbReference>
<dbReference type="Pfam" id="PF10934">
    <property type="entry name" value="Sheath_initiator"/>
    <property type="match status" value="1"/>
</dbReference>
<gene>
    <name evidence="1" type="ORF">bsdtb5_33580</name>
</gene>
<keyword evidence="2" id="KW-1185">Reference proteome</keyword>
<dbReference type="Proteomes" id="UP000595897">
    <property type="component" value="Chromosome"/>
</dbReference>
<evidence type="ECO:0000313" key="1">
    <source>
        <dbReference type="EMBL" id="BCN32063.1"/>
    </source>
</evidence>
<name>A0A7R7IFE8_9FIRM</name>
<protein>
    <recommendedName>
        <fullName evidence="3">DUF2634 domain-containing protein</fullName>
    </recommendedName>
</protein>
<dbReference type="RefSeq" id="WP_271713144.1">
    <property type="nucleotide sequence ID" value="NZ_AP024169.1"/>
</dbReference>
<evidence type="ECO:0000313" key="2">
    <source>
        <dbReference type="Proteomes" id="UP000595897"/>
    </source>
</evidence>
<reference evidence="1 2" key="1">
    <citation type="submission" date="2020-11" db="EMBL/GenBank/DDBJ databases">
        <title>Draft genome sequencing of a Lachnospiraceae strain isolated from anoxic soil subjected to BSD treatment.</title>
        <authorList>
            <person name="Uek A."/>
            <person name="Tonouchi A."/>
        </authorList>
    </citation>
    <scope>NUCLEOTIDE SEQUENCE [LARGE SCALE GENOMIC DNA]</scope>
    <source>
        <strain evidence="1 2">TB5</strain>
    </source>
</reference>
<dbReference type="EMBL" id="AP024169">
    <property type="protein sequence ID" value="BCN32063.1"/>
    <property type="molecule type" value="Genomic_DNA"/>
</dbReference>
<dbReference type="KEGG" id="ahb:bsdtb5_33580"/>